<feature type="domain" description="Cysteinyl-tRNA synthetase class Ia DALR" evidence="12">
    <location>
        <begin position="424"/>
        <end position="474"/>
    </location>
</feature>
<feature type="binding site" evidence="10">
    <location>
        <position position="298"/>
    </location>
    <ligand>
        <name>Zn(2+)</name>
        <dbReference type="ChEBI" id="CHEBI:29105"/>
    </ligand>
</feature>
<dbReference type="GO" id="GO:0006423">
    <property type="term" value="P:cysteinyl-tRNA aminoacylation"/>
    <property type="evidence" value="ECO:0007669"/>
    <property type="project" value="UniProtKB-UniRule"/>
</dbReference>
<organism evidence="14 15">
    <name type="scientific">Longimonas halophila</name>
    <dbReference type="NCBI Taxonomy" id="1469170"/>
    <lineage>
        <taxon>Bacteria</taxon>
        <taxon>Pseudomonadati</taxon>
        <taxon>Rhodothermota</taxon>
        <taxon>Rhodothermia</taxon>
        <taxon>Rhodothermales</taxon>
        <taxon>Salisaetaceae</taxon>
        <taxon>Longimonas</taxon>
    </lineage>
</organism>
<sequence length="544" mass="60847">MSGRARPGLIQTEQVLKPQGRHIAAWTKYSLRTVFQPICRLLMADAPVFRLYNSMTRQVDAVEPLEDGHLRFYACGPTVYTYAHIGNFRSFLTADLINRTAQALGWETTFVSNVTDVGHLTQDDLVDPEGADKMAAALEREGQRFANIYDLARYYTGALLDDWHALNLQNPDVRPRATEHIAHQIKAVERLMERGHAYETDQGVYFSVETFPEYGKLSGNEAAEQLQATERETVQDPDKKDPRDFALWKKDPDHLMQWHSPWGWGFPGWHIECSAMSMAYLGEAFDLHTGGEDLAFPHHECEVAQNECLTGATSVRYWVHTRFLQVEGEKMSKSSGNFFTVRDLIEPPEDGGRGVDPLALRYTLMAGQYRKPFNFTKKTLSDSARIIRRYQDAAEQVEEALQADEEGPDHAADTLPDCYDATLAAMCDDLNTPKALATALEGVKFIQGLGRDLNGATARTAQQWLVDTNDLLGIIWHQGDAEAAATGENADLATKVNALLDERAAARESGDYDRADAIRDELDAMGIEVMDAPDGTTWKRKAVL</sequence>
<keyword evidence="15" id="KW-1185">Reference proteome</keyword>
<keyword evidence="9 10" id="KW-0030">Aminoacyl-tRNA synthetase</keyword>
<gene>
    <name evidence="10" type="primary">cysS</name>
    <name evidence="14" type="ORF">CRI93_09560</name>
</gene>
<dbReference type="EMBL" id="PDEP01000008">
    <property type="protein sequence ID" value="PEN06519.1"/>
    <property type="molecule type" value="Genomic_DNA"/>
</dbReference>
<evidence type="ECO:0000256" key="3">
    <source>
        <dbReference type="ARBA" id="ARBA00022598"/>
    </source>
</evidence>
<proteinExistence type="inferred from homology"/>
<evidence type="ECO:0000256" key="7">
    <source>
        <dbReference type="ARBA" id="ARBA00022840"/>
    </source>
</evidence>
<keyword evidence="3 10" id="KW-0436">Ligase</keyword>
<dbReference type="GO" id="GO:0008270">
    <property type="term" value="F:zinc ion binding"/>
    <property type="evidence" value="ECO:0007669"/>
    <property type="project" value="UniProtKB-UniRule"/>
</dbReference>
<feature type="binding site" evidence="10">
    <location>
        <position position="75"/>
    </location>
    <ligand>
        <name>Zn(2+)</name>
        <dbReference type="ChEBI" id="CHEBI:29105"/>
    </ligand>
</feature>
<evidence type="ECO:0000256" key="10">
    <source>
        <dbReference type="HAMAP-Rule" id="MF_00041"/>
    </source>
</evidence>
<feature type="short sequence motif" description="'HIGH' region" evidence="10">
    <location>
        <begin position="77"/>
        <end position="87"/>
    </location>
</feature>
<keyword evidence="7 10" id="KW-0067">ATP-binding</keyword>
<dbReference type="PANTHER" id="PTHR10890:SF25">
    <property type="entry name" value="CYSTEINE--TRNA LIGASE, CHLOROPLASTIC_MITOCHONDRIAL"/>
    <property type="match status" value="1"/>
</dbReference>
<comment type="catalytic activity">
    <reaction evidence="10">
        <text>tRNA(Cys) + L-cysteine + ATP = L-cysteinyl-tRNA(Cys) + AMP + diphosphate</text>
        <dbReference type="Rhea" id="RHEA:17773"/>
        <dbReference type="Rhea" id="RHEA-COMP:9661"/>
        <dbReference type="Rhea" id="RHEA-COMP:9679"/>
        <dbReference type="ChEBI" id="CHEBI:30616"/>
        <dbReference type="ChEBI" id="CHEBI:33019"/>
        <dbReference type="ChEBI" id="CHEBI:35235"/>
        <dbReference type="ChEBI" id="CHEBI:78442"/>
        <dbReference type="ChEBI" id="CHEBI:78517"/>
        <dbReference type="ChEBI" id="CHEBI:456215"/>
        <dbReference type="EC" id="6.1.1.16"/>
    </reaction>
</comment>
<feature type="domain" description="tRNA synthetases class I catalytic" evidence="11">
    <location>
        <begin position="62"/>
        <end position="383"/>
    </location>
</feature>
<accession>A0A2H3NKZ4</accession>
<evidence type="ECO:0000256" key="5">
    <source>
        <dbReference type="ARBA" id="ARBA00022741"/>
    </source>
</evidence>
<comment type="subcellular location">
    <subcellularLocation>
        <location evidence="10">Cytoplasm</location>
    </subcellularLocation>
</comment>
<comment type="cofactor">
    <cofactor evidence="10">
        <name>Zn(2+)</name>
        <dbReference type="ChEBI" id="CHEBI:29105"/>
    </cofactor>
    <text evidence="10">Binds 1 zinc ion per subunit.</text>
</comment>
<reference evidence="14 15" key="1">
    <citation type="submission" date="2017-10" db="EMBL/GenBank/DDBJ databases">
        <title>Draft genome of Longimonas halophila.</title>
        <authorList>
            <person name="Goh K.M."/>
            <person name="Shamsir M.S."/>
            <person name="Lim S.W."/>
        </authorList>
    </citation>
    <scope>NUCLEOTIDE SEQUENCE [LARGE SCALE GENOMIC DNA]</scope>
    <source>
        <strain evidence="14 15">KCTC 42399</strain>
    </source>
</reference>
<dbReference type="Gene3D" id="1.20.120.1910">
    <property type="entry name" value="Cysteine-tRNA ligase, C-terminal anti-codon recognition domain"/>
    <property type="match status" value="1"/>
</dbReference>
<dbReference type="GO" id="GO:0005524">
    <property type="term" value="F:ATP binding"/>
    <property type="evidence" value="ECO:0007669"/>
    <property type="project" value="UniProtKB-UniRule"/>
</dbReference>
<keyword evidence="5 10" id="KW-0547">Nucleotide-binding</keyword>
<evidence type="ECO:0000256" key="4">
    <source>
        <dbReference type="ARBA" id="ARBA00022723"/>
    </source>
</evidence>
<dbReference type="SUPFAM" id="SSF47323">
    <property type="entry name" value="Anticodon-binding domain of a subclass of class I aminoacyl-tRNA synthetases"/>
    <property type="match status" value="1"/>
</dbReference>
<keyword evidence="8 10" id="KW-0648">Protein biosynthesis</keyword>
<dbReference type="NCBIfam" id="TIGR00435">
    <property type="entry name" value="cysS"/>
    <property type="match status" value="1"/>
</dbReference>
<comment type="caution">
    <text evidence="14">The sequence shown here is derived from an EMBL/GenBank/DDBJ whole genome shotgun (WGS) entry which is preliminary data.</text>
</comment>
<dbReference type="InterPro" id="IPR015273">
    <property type="entry name" value="Cys-tRNA-synt_Ia_DALR"/>
</dbReference>
<comment type="subunit">
    <text evidence="2 10">Monomer.</text>
</comment>
<feature type="binding site" evidence="10">
    <location>
        <position position="273"/>
    </location>
    <ligand>
        <name>Zn(2+)</name>
        <dbReference type="ChEBI" id="CHEBI:29105"/>
    </ligand>
</feature>
<dbReference type="SUPFAM" id="SSF52374">
    <property type="entry name" value="Nucleotidylyl transferase"/>
    <property type="match status" value="1"/>
</dbReference>
<dbReference type="GO" id="GO:0004817">
    <property type="term" value="F:cysteine-tRNA ligase activity"/>
    <property type="evidence" value="ECO:0007669"/>
    <property type="project" value="UniProtKB-UniRule"/>
</dbReference>
<feature type="short sequence motif" description="'KMSKS' region" evidence="10">
    <location>
        <begin position="330"/>
        <end position="334"/>
    </location>
</feature>
<dbReference type="Pfam" id="PF01406">
    <property type="entry name" value="tRNA-synt_1e"/>
    <property type="match status" value="1"/>
</dbReference>
<protein>
    <recommendedName>
        <fullName evidence="10">Cysteine--tRNA ligase</fullName>
        <ecNumber evidence="10">6.1.1.16</ecNumber>
    </recommendedName>
    <alternativeName>
        <fullName evidence="10">Cysteinyl-tRNA synthetase</fullName>
        <shortName evidence="10">CysRS</shortName>
    </alternativeName>
</protein>
<dbReference type="OrthoDB" id="9815130at2"/>
<feature type="domain" description="Cysteinyl-tRNA ligase anticodon binding" evidence="13">
    <location>
        <begin position="490"/>
        <end position="538"/>
    </location>
</feature>
<dbReference type="CDD" id="cd00672">
    <property type="entry name" value="CysRS_core"/>
    <property type="match status" value="1"/>
</dbReference>
<dbReference type="HAMAP" id="MF_00041">
    <property type="entry name" value="Cys_tRNA_synth"/>
    <property type="match status" value="1"/>
</dbReference>
<keyword evidence="10" id="KW-0963">Cytoplasm</keyword>
<evidence type="ECO:0000256" key="9">
    <source>
        <dbReference type="ARBA" id="ARBA00023146"/>
    </source>
</evidence>
<dbReference type="InterPro" id="IPR024909">
    <property type="entry name" value="Cys-tRNA/MSH_ligase"/>
</dbReference>
<dbReference type="PANTHER" id="PTHR10890">
    <property type="entry name" value="CYSTEINYL-TRNA SYNTHETASE"/>
    <property type="match status" value="1"/>
</dbReference>
<evidence type="ECO:0000313" key="14">
    <source>
        <dbReference type="EMBL" id="PEN06519.1"/>
    </source>
</evidence>
<keyword evidence="4 10" id="KW-0479">Metal-binding</keyword>
<dbReference type="EC" id="6.1.1.16" evidence="10"/>
<evidence type="ECO:0000259" key="12">
    <source>
        <dbReference type="Pfam" id="PF09190"/>
    </source>
</evidence>
<dbReference type="InterPro" id="IPR014729">
    <property type="entry name" value="Rossmann-like_a/b/a_fold"/>
</dbReference>
<dbReference type="Gene3D" id="3.40.50.620">
    <property type="entry name" value="HUPs"/>
    <property type="match status" value="1"/>
</dbReference>
<dbReference type="Pfam" id="PF23493">
    <property type="entry name" value="CysS_C"/>
    <property type="match status" value="1"/>
</dbReference>
<keyword evidence="6 10" id="KW-0862">Zinc</keyword>
<comment type="similarity">
    <text evidence="1 10">Belongs to the class-I aminoacyl-tRNA synthetase family.</text>
</comment>
<evidence type="ECO:0000259" key="13">
    <source>
        <dbReference type="Pfam" id="PF23493"/>
    </source>
</evidence>
<evidence type="ECO:0000256" key="8">
    <source>
        <dbReference type="ARBA" id="ARBA00022917"/>
    </source>
</evidence>
<name>A0A2H3NKZ4_9BACT</name>
<dbReference type="Proteomes" id="UP000221024">
    <property type="component" value="Unassembled WGS sequence"/>
</dbReference>
<feature type="binding site" evidence="10">
    <location>
        <position position="302"/>
    </location>
    <ligand>
        <name>Zn(2+)</name>
        <dbReference type="ChEBI" id="CHEBI:29105"/>
    </ligand>
</feature>
<evidence type="ECO:0000259" key="11">
    <source>
        <dbReference type="Pfam" id="PF01406"/>
    </source>
</evidence>
<evidence type="ECO:0000313" key="15">
    <source>
        <dbReference type="Proteomes" id="UP000221024"/>
    </source>
</evidence>
<evidence type="ECO:0000256" key="2">
    <source>
        <dbReference type="ARBA" id="ARBA00011245"/>
    </source>
</evidence>
<dbReference type="PRINTS" id="PR00983">
    <property type="entry name" value="TRNASYNTHCYS"/>
</dbReference>
<dbReference type="AlphaFoldDB" id="A0A2H3NKZ4"/>
<evidence type="ECO:0000256" key="6">
    <source>
        <dbReference type="ARBA" id="ARBA00022833"/>
    </source>
</evidence>
<dbReference type="InterPro" id="IPR032678">
    <property type="entry name" value="tRNA-synt_1_cat_dom"/>
</dbReference>
<evidence type="ECO:0000256" key="1">
    <source>
        <dbReference type="ARBA" id="ARBA00005594"/>
    </source>
</evidence>
<dbReference type="InterPro" id="IPR015803">
    <property type="entry name" value="Cys-tRNA-ligase"/>
</dbReference>
<dbReference type="GO" id="GO:0005737">
    <property type="term" value="C:cytoplasm"/>
    <property type="evidence" value="ECO:0007669"/>
    <property type="project" value="UniProtKB-SubCell"/>
</dbReference>
<dbReference type="InterPro" id="IPR009080">
    <property type="entry name" value="tRNAsynth_Ia_anticodon-bd"/>
</dbReference>
<dbReference type="Pfam" id="PF09190">
    <property type="entry name" value="DALR_2"/>
    <property type="match status" value="1"/>
</dbReference>
<feature type="binding site" evidence="10">
    <location>
        <position position="333"/>
    </location>
    <ligand>
        <name>ATP</name>
        <dbReference type="ChEBI" id="CHEBI:30616"/>
    </ligand>
</feature>
<dbReference type="InterPro" id="IPR056411">
    <property type="entry name" value="CysS_C"/>
</dbReference>